<dbReference type="InterPro" id="IPR039425">
    <property type="entry name" value="RNA_pol_sigma-70-like"/>
</dbReference>
<evidence type="ECO:0000259" key="6">
    <source>
        <dbReference type="Pfam" id="PF08281"/>
    </source>
</evidence>
<dbReference type="Pfam" id="PF08281">
    <property type="entry name" value="Sigma70_r4_2"/>
    <property type="match status" value="1"/>
</dbReference>
<dbReference type="CDD" id="cd06171">
    <property type="entry name" value="Sigma70_r4"/>
    <property type="match status" value="1"/>
</dbReference>
<name>A0A3D9LG74_MARFU</name>
<dbReference type="GO" id="GO:0016987">
    <property type="term" value="F:sigma factor activity"/>
    <property type="evidence" value="ECO:0007669"/>
    <property type="project" value="UniProtKB-KW"/>
</dbReference>
<keyword evidence="8" id="KW-1185">Reference proteome</keyword>
<dbReference type="OrthoDB" id="1524077at2"/>
<dbReference type="NCBIfam" id="TIGR02985">
    <property type="entry name" value="Sig70_bacteroi1"/>
    <property type="match status" value="1"/>
</dbReference>
<organism evidence="7 8">
    <name type="scientific">Marinoscillum furvescens DSM 4134</name>
    <dbReference type="NCBI Taxonomy" id="1122208"/>
    <lineage>
        <taxon>Bacteria</taxon>
        <taxon>Pseudomonadati</taxon>
        <taxon>Bacteroidota</taxon>
        <taxon>Cytophagia</taxon>
        <taxon>Cytophagales</taxon>
        <taxon>Reichenbachiellaceae</taxon>
        <taxon>Marinoscillum</taxon>
    </lineage>
</organism>
<dbReference type="GO" id="GO:0006352">
    <property type="term" value="P:DNA-templated transcription initiation"/>
    <property type="evidence" value="ECO:0007669"/>
    <property type="project" value="InterPro"/>
</dbReference>
<dbReference type="InterPro" id="IPR014327">
    <property type="entry name" value="RNA_pol_sigma70_bacteroid"/>
</dbReference>
<reference evidence="7 8" key="1">
    <citation type="submission" date="2018-07" db="EMBL/GenBank/DDBJ databases">
        <title>Genomic Encyclopedia of Type Strains, Phase IV (KMG-IV): sequencing the most valuable type-strain genomes for metagenomic binning, comparative biology and taxonomic classification.</title>
        <authorList>
            <person name="Goeker M."/>
        </authorList>
    </citation>
    <scope>NUCLEOTIDE SEQUENCE [LARGE SCALE GENOMIC DNA]</scope>
    <source>
        <strain evidence="7 8">DSM 4134</strain>
    </source>
</reference>
<dbReference type="InterPro" id="IPR013324">
    <property type="entry name" value="RNA_pol_sigma_r3/r4-like"/>
</dbReference>
<evidence type="ECO:0000313" key="7">
    <source>
        <dbReference type="EMBL" id="REE05638.1"/>
    </source>
</evidence>
<dbReference type="AlphaFoldDB" id="A0A3D9LG74"/>
<accession>A0A3D9LG74</accession>
<dbReference type="PANTHER" id="PTHR43133">
    <property type="entry name" value="RNA POLYMERASE ECF-TYPE SIGMA FACTO"/>
    <property type="match status" value="1"/>
</dbReference>
<evidence type="ECO:0000256" key="4">
    <source>
        <dbReference type="ARBA" id="ARBA00023163"/>
    </source>
</evidence>
<evidence type="ECO:0000256" key="1">
    <source>
        <dbReference type="ARBA" id="ARBA00010641"/>
    </source>
</evidence>
<proteinExistence type="inferred from homology"/>
<dbReference type="InterPro" id="IPR013249">
    <property type="entry name" value="RNA_pol_sigma70_r4_t2"/>
</dbReference>
<dbReference type="EMBL" id="QREG01000001">
    <property type="protein sequence ID" value="REE05638.1"/>
    <property type="molecule type" value="Genomic_DNA"/>
</dbReference>
<dbReference type="PANTHER" id="PTHR43133:SF46">
    <property type="entry name" value="RNA POLYMERASE SIGMA-70 FACTOR ECF SUBFAMILY"/>
    <property type="match status" value="1"/>
</dbReference>
<keyword evidence="3" id="KW-0731">Sigma factor</keyword>
<dbReference type="SUPFAM" id="SSF88659">
    <property type="entry name" value="Sigma3 and sigma4 domains of RNA polymerase sigma factors"/>
    <property type="match status" value="1"/>
</dbReference>
<dbReference type="Proteomes" id="UP000256779">
    <property type="component" value="Unassembled WGS sequence"/>
</dbReference>
<gene>
    <name evidence="7" type="ORF">C7460_101155</name>
</gene>
<comment type="similarity">
    <text evidence="1">Belongs to the sigma-70 factor family. ECF subfamily.</text>
</comment>
<evidence type="ECO:0000259" key="5">
    <source>
        <dbReference type="Pfam" id="PF04542"/>
    </source>
</evidence>
<keyword evidence="4" id="KW-0804">Transcription</keyword>
<evidence type="ECO:0000256" key="3">
    <source>
        <dbReference type="ARBA" id="ARBA00023082"/>
    </source>
</evidence>
<keyword evidence="2" id="KW-0805">Transcription regulation</keyword>
<dbReference type="RefSeq" id="WP_115866151.1">
    <property type="nucleotide sequence ID" value="NZ_QREG01000001.1"/>
</dbReference>
<feature type="domain" description="RNA polymerase sigma-70 region 2" evidence="5">
    <location>
        <begin position="20"/>
        <end position="83"/>
    </location>
</feature>
<dbReference type="Pfam" id="PF04542">
    <property type="entry name" value="Sigma70_r2"/>
    <property type="match status" value="1"/>
</dbReference>
<dbReference type="SUPFAM" id="SSF88946">
    <property type="entry name" value="Sigma2 domain of RNA polymerase sigma factors"/>
    <property type="match status" value="1"/>
</dbReference>
<comment type="caution">
    <text evidence="7">The sequence shown here is derived from an EMBL/GenBank/DDBJ whole genome shotgun (WGS) entry which is preliminary data.</text>
</comment>
<dbReference type="InterPro" id="IPR007627">
    <property type="entry name" value="RNA_pol_sigma70_r2"/>
</dbReference>
<dbReference type="InterPro" id="IPR014284">
    <property type="entry name" value="RNA_pol_sigma-70_dom"/>
</dbReference>
<feature type="domain" description="RNA polymerase sigma factor 70 region 4 type 2" evidence="6">
    <location>
        <begin position="115"/>
        <end position="165"/>
    </location>
</feature>
<dbReference type="NCBIfam" id="TIGR02937">
    <property type="entry name" value="sigma70-ECF"/>
    <property type="match status" value="1"/>
</dbReference>
<dbReference type="InterPro" id="IPR013325">
    <property type="entry name" value="RNA_pol_sigma_r2"/>
</dbReference>
<sequence>MTAINQTLLFQDEKQFESIFREHYTGLVNFARHYVTDPDEAESIVQELFTGLWSKADTITIRTSIRSYLFGAVRNACLNYLKHLKVQNAYTEHQLHLSTDHDTTDFLELDELKARIDEAFEQIPEKCREIFELSRYEGKKYHEIAEELNLSIKTVENQMGKALKILRRELQDYLLLIFLFITHGGKF</sequence>
<evidence type="ECO:0000256" key="2">
    <source>
        <dbReference type="ARBA" id="ARBA00023015"/>
    </source>
</evidence>
<dbReference type="Gene3D" id="1.10.10.10">
    <property type="entry name" value="Winged helix-like DNA-binding domain superfamily/Winged helix DNA-binding domain"/>
    <property type="match status" value="1"/>
</dbReference>
<evidence type="ECO:0000313" key="8">
    <source>
        <dbReference type="Proteomes" id="UP000256779"/>
    </source>
</evidence>
<protein>
    <submittedName>
        <fullName evidence="7">RNA polymerase sigma-70 factor (ECF subfamily)</fullName>
    </submittedName>
</protein>
<dbReference type="InterPro" id="IPR036388">
    <property type="entry name" value="WH-like_DNA-bd_sf"/>
</dbReference>
<dbReference type="Gene3D" id="1.10.1740.10">
    <property type="match status" value="1"/>
</dbReference>
<dbReference type="GO" id="GO:0003677">
    <property type="term" value="F:DNA binding"/>
    <property type="evidence" value="ECO:0007669"/>
    <property type="project" value="InterPro"/>
</dbReference>